<evidence type="ECO:0000259" key="2">
    <source>
        <dbReference type="Pfam" id="PF10145"/>
    </source>
</evidence>
<feature type="compositionally biased region" description="Basic and acidic residues" evidence="1">
    <location>
        <begin position="58"/>
        <end position="69"/>
    </location>
</feature>
<evidence type="ECO:0000313" key="4">
    <source>
        <dbReference type="Proteomes" id="UP001210809"/>
    </source>
</evidence>
<dbReference type="Proteomes" id="UP001210809">
    <property type="component" value="Unassembled WGS sequence"/>
</dbReference>
<feature type="region of interest" description="Disordered" evidence="1">
    <location>
        <begin position="872"/>
        <end position="915"/>
    </location>
</feature>
<dbReference type="Gene3D" id="1.25.10.10">
    <property type="entry name" value="Leucine-rich Repeat Variant"/>
    <property type="match status" value="1"/>
</dbReference>
<organism evidence="3 4">
    <name type="scientific">[Eubacterium] siraeum</name>
    <dbReference type="NCBI Taxonomy" id="39492"/>
    <lineage>
        <taxon>Bacteria</taxon>
        <taxon>Bacillati</taxon>
        <taxon>Bacillota</taxon>
        <taxon>Clostridia</taxon>
        <taxon>Eubacteriales</taxon>
        <taxon>Oscillospiraceae</taxon>
        <taxon>Oscillospiraceae incertae sedis</taxon>
    </lineage>
</organism>
<evidence type="ECO:0000256" key="1">
    <source>
        <dbReference type="SAM" id="MobiDB-lite"/>
    </source>
</evidence>
<feature type="compositionally biased region" description="Basic residues" evidence="1">
    <location>
        <begin position="883"/>
        <end position="895"/>
    </location>
</feature>
<comment type="caution">
    <text evidence="3">The sequence shown here is derived from an EMBL/GenBank/DDBJ whole genome shotgun (WGS) entry which is preliminary data.</text>
</comment>
<name>A0AAW6CVG6_9FIRM</name>
<dbReference type="InterPro" id="IPR016024">
    <property type="entry name" value="ARM-type_fold"/>
</dbReference>
<feature type="compositionally biased region" description="Low complexity" evidence="1">
    <location>
        <begin position="896"/>
        <end position="914"/>
    </location>
</feature>
<dbReference type="InterPro" id="IPR011989">
    <property type="entry name" value="ARM-like"/>
</dbReference>
<accession>A0AAW6CVG6</accession>
<dbReference type="InterPro" id="IPR010090">
    <property type="entry name" value="Phage_tape_meas"/>
</dbReference>
<sequence length="1027" mass="110582">MPESDGRVEFEVRADLSKIDADMAEAGKKVSEAAQKGAKKQEEVVEKAQENISQAVKKANDEIENDNSKTQKNITDTAKKQSDKVVQTEKKNKEAVTQTAKKEGDKVVDNYKKDTQEIINSTDTLSSEVEKKTSGIGSKIGTGLKGVGKGIGVAVGAGLAAAGAAVVATTGKAISSANDLDKANKQLTASLSLTAEEAEKYGDIIKKVYGDNYGESFDDISNTLALIKQQMKDVTDDELQKVIESTYLLSDTYDIDVSEGIRGANALMKQFGITAEEAYNLLAQGAEKGLNQNGDIADQLAEYSTYYADMGFTAEEAMSMMAEGAKNGAFQVDFLNDAFKEFSIRAKDGSQTTADGMALLGLDATKLGEEFAAGGDRAYQAFKLVNEKLAECKSDVDRNAAGVALYGTKWEDLGEDAVLAMAQIGDSIDKTRDKLGEMESVKYNSLSDMFNGLSRTIELLLIPLGEQIIPVLKDIIELIEPIISELLPQIIEQVKPILDSVSELIPPLIELITGILPQFMELLKPILESVTRIIQKLVPTLIKLFDKLLPPIIKIVDTLLPPLIEVIEALLPILDVVIELLTPILELVAELAEPLGAVISAVGKLLSAVIGLIDGALSPIMPVISSLADVLLQILGPALDIVAGLVNSLADVFSGVTNFLSGDIMGGFESFGNGLVNLFDGVLGTIDSIFGTNLTNWYNEVKEACQKIGEEMYAATHQEEIRANELSTKYTDLHGDMNKFIVQELRSGKSADEALSNAKNKFLDTAEKKEYFNSQLKDFVNEDKVKEWYNNVRNNNGLYSQGYSDDEDHSSVYSQNIAEEEERKGKAALGYTGAGTNYSYSSAGKTSYKAPTYSYTPSTYSASDYAYVPKEKEEKKTSSSSSTKKKSSSSAKKKGSSTSSSKKTNSNSNSSSGTQNINITSYIPTVWDDVSTSNAKLAAGIGASKVGNSKSSKLISGLSAASKVSASAEKADATLNDVVSELKKLKTAQEKMQYILDVTLKTNEYTLAKATVKGIKKIQKQTGKSPL</sequence>
<dbReference type="AlphaFoldDB" id="A0AAW6CVG6"/>
<protein>
    <submittedName>
        <fullName evidence="3">Phage tail tape measure protein</fullName>
    </submittedName>
</protein>
<feature type="region of interest" description="Disordered" evidence="1">
    <location>
        <begin position="57"/>
        <end position="82"/>
    </location>
</feature>
<reference evidence="3" key="1">
    <citation type="submission" date="2023-01" db="EMBL/GenBank/DDBJ databases">
        <title>Human gut microbiome strain richness.</title>
        <authorList>
            <person name="Chen-Liaw A."/>
        </authorList>
    </citation>
    <scope>NUCLEOTIDE SEQUENCE</scope>
    <source>
        <strain evidence="3">1001283st1_G1_1001283B150217_161031</strain>
    </source>
</reference>
<dbReference type="EMBL" id="JAQLXW010000001">
    <property type="protein sequence ID" value="MDB8002656.1"/>
    <property type="molecule type" value="Genomic_DNA"/>
</dbReference>
<dbReference type="Pfam" id="PF10145">
    <property type="entry name" value="PhageMin_Tail"/>
    <property type="match status" value="1"/>
</dbReference>
<gene>
    <name evidence="3" type="ORF">PNE09_01095</name>
</gene>
<dbReference type="SUPFAM" id="SSF48371">
    <property type="entry name" value="ARM repeat"/>
    <property type="match status" value="1"/>
</dbReference>
<evidence type="ECO:0000313" key="3">
    <source>
        <dbReference type="EMBL" id="MDB8002656.1"/>
    </source>
</evidence>
<feature type="domain" description="Phage tail tape measure protein" evidence="2">
    <location>
        <begin position="210"/>
        <end position="407"/>
    </location>
</feature>
<proteinExistence type="predicted"/>